<dbReference type="InterPro" id="IPR001460">
    <property type="entry name" value="PCN-bd_Tpept"/>
</dbReference>
<evidence type="ECO:0000256" key="28">
    <source>
        <dbReference type="SAM" id="Phobius"/>
    </source>
</evidence>
<dbReference type="GO" id="GO:0046677">
    <property type="term" value="P:response to antibiotic"/>
    <property type="evidence" value="ECO:0007669"/>
    <property type="project" value="UniProtKB-KW"/>
</dbReference>
<organism evidence="32 33">
    <name type="scientific">PS1 clade bacterium</name>
    <dbReference type="NCBI Taxonomy" id="2175152"/>
    <lineage>
        <taxon>Bacteria</taxon>
        <taxon>Pseudomonadati</taxon>
        <taxon>Pseudomonadota</taxon>
        <taxon>Alphaproteobacteria</taxon>
        <taxon>PS1 clade</taxon>
    </lineage>
</organism>
<evidence type="ECO:0000256" key="1">
    <source>
        <dbReference type="ARBA" id="ARBA00004249"/>
    </source>
</evidence>
<name>A0A368E1R9_9PROT</name>
<evidence type="ECO:0000256" key="24">
    <source>
        <dbReference type="ARBA" id="ARBA00044770"/>
    </source>
</evidence>
<keyword evidence="11" id="KW-0328">Glycosyltransferase</keyword>
<comment type="catalytic activity">
    <reaction evidence="23">
        <text>Preferential cleavage: (Ac)2-L-Lys-D-Ala-|-D-Ala. Also transpeptidation of peptidyl-alanyl moieties that are N-acyl substituents of D-alanine.</text>
        <dbReference type="EC" id="3.4.16.4"/>
    </reaction>
</comment>
<sequence>MIRIIGYLFGLGLTMVALLSFFAGVYLWRLNKQLPDHDHLADYAPPIMTRVHAADGDLIAEFAQEHRLFVPIRVIPKRLVQAFLSSEDKNFYEHKGVDGLGVVRAMIKNVSNITQGKRLEGASTITQQIAKNFLLTSDVTIERKLKEAVLAIRLERTFSKAELLELYLNEIYLGMGTYGVAAASLAYFDKPLDRLTISEVAYLAALPKAPNNYHPFRKTQRALARRNWVIDRMYENGYITQLDAMVAKQKDLGVKSSDKKSKSIDAAYYVEEIRRQAFNMYGEKQLYGGGLSIRSTLNTDYQKYAQKALRDGLLAYDKRYGWRGPVVQVALEDIEDWALPVQDVSIPSDLAPWRLAIILKVEDDKAELGLRPRRTAAGKFEEKRETGKIFLDGVKWARKSVKGGLGPNISSVKDVLSPGDIVWVEKSGARHILRQIPDVNGGLVAIDPHTGRVLAMVGGFSFQASEFNRSTQASRQPGSAFKPFVYAAALDAGYTPTSLVLDAPFVMQQGKDMGLWKPENYGRQFYGLSTLRLGIEKSRNLMTVRLAQQIGMRPVVNYARKFNIVDHMPPVLSMALGAGETTLMRLTTAYAMLVNGGKQVSPTLIDRIQNRYGETIYRYDERPCVGCNAIWIGQETPILPDVRERVLSPQTSYQIVSMLEGVVKRGTGRSIRSVGKPLAGKTGTTNDSRDAWFVGFSPDLAVGVYIGFDSPKTLGEGETGGRIAAPVFRDFMTKALREAPATPFRIPSSVNLVRVNAQTGKLARAGDGSVILEAFKVGTEPAPGRAQAVIGRGEIAPKSESTENSAIGSGTGGLY</sequence>
<protein>
    <recommendedName>
        <fullName evidence="6">Penicillin-binding protein 1A</fullName>
        <ecNumber evidence="24">2.4.99.28</ecNumber>
        <ecNumber evidence="5">3.4.16.4</ecNumber>
    </recommendedName>
</protein>
<evidence type="ECO:0000256" key="18">
    <source>
        <dbReference type="ARBA" id="ARBA00022989"/>
    </source>
</evidence>
<comment type="similarity">
    <text evidence="3">In the C-terminal section; belongs to the transpeptidase family.</text>
</comment>
<dbReference type="Gene3D" id="1.10.3810.10">
    <property type="entry name" value="Biosynthetic peptidoglycan transglycosylase-like"/>
    <property type="match status" value="1"/>
</dbReference>
<keyword evidence="7" id="KW-1003">Cell membrane</keyword>
<keyword evidence="22" id="KW-0961">Cell wall biogenesis/degradation</keyword>
<feature type="transmembrane region" description="Helical" evidence="28">
    <location>
        <begin position="7"/>
        <end position="28"/>
    </location>
</feature>
<evidence type="ECO:0000313" key="32">
    <source>
        <dbReference type="EMBL" id="RCL78050.1"/>
    </source>
</evidence>
<evidence type="ECO:0000256" key="5">
    <source>
        <dbReference type="ARBA" id="ARBA00012448"/>
    </source>
</evidence>
<dbReference type="SUPFAM" id="SSF56601">
    <property type="entry name" value="beta-lactamase/transpeptidase-like"/>
    <property type="match status" value="1"/>
</dbReference>
<dbReference type="InterPro" id="IPR012338">
    <property type="entry name" value="Beta-lactam/transpept-like"/>
</dbReference>
<evidence type="ECO:0000256" key="14">
    <source>
        <dbReference type="ARBA" id="ARBA00022801"/>
    </source>
</evidence>
<evidence type="ECO:0000256" key="21">
    <source>
        <dbReference type="ARBA" id="ARBA00023268"/>
    </source>
</evidence>
<keyword evidence="9" id="KW-0121">Carboxypeptidase</keyword>
<dbReference type="GO" id="GO:0071555">
    <property type="term" value="P:cell wall organization"/>
    <property type="evidence" value="ECO:0007669"/>
    <property type="project" value="UniProtKB-KW"/>
</dbReference>
<evidence type="ECO:0000256" key="12">
    <source>
        <dbReference type="ARBA" id="ARBA00022679"/>
    </source>
</evidence>
<evidence type="ECO:0000256" key="26">
    <source>
        <dbReference type="ARBA" id="ARBA00060592"/>
    </source>
</evidence>
<dbReference type="GO" id="GO:0005886">
    <property type="term" value="C:plasma membrane"/>
    <property type="evidence" value="ECO:0007669"/>
    <property type="project" value="UniProtKB-SubCell"/>
</dbReference>
<evidence type="ECO:0000256" key="27">
    <source>
        <dbReference type="SAM" id="MobiDB-lite"/>
    </source>
</evidence>
<evidence type="ECO:0000256" key="6">
    <source>
        <dbReference type="ARBA" id="ARBA00018638"/>
    </source>
</evidence>
<keyword evidence="10" id="KW-0645">Protease</keyword>
<feature type="domain" description="Penicillin-binding protein OB-like" evidence="31">
    <location>
        <begin position="322"/>
        <end position="439"/>
    </location>
</feature>
<keyword evidence="17" id="KW-0573">Peptidoglycan synthesis</keyword>
<dbReference type="AlphaFoldDB" id="A0A368E1R9"/>
<feature type="domain" description="Glycosyl transferase family 51" evidence="30">
    <location>
        <begin position="56"/>
        <end position="233"/>
    </location>
</feature>
<evidence type="ECO:0000256" key="11">
    <source>
        <dbReference type="ARBA" id="ARBA00022676"/>
    </source>
</evidence>
<keyword evidence="15" id="KW-0133">Cell shape</keyword>
<evidence type="ECO:0000256" key="22">
    <source>
        <dbReference type="ARBA" id="ARBA00023316"/>
    </source>
</evidence>
<dbReference type="InterPro" id="IPR031376">
    <property type="entry name" value="PCB_OB"/>
</dbReference>
<dbReference type="InterPro" id="IPR023346">
    <property type="entry name" value="Lysozyme-like_dom_sf"/>
</dbReference>
<dbReference type="GO" id="GO:0030288">
    <property type="term" value="C:outer membrane-bounded periplasmic space"/>
    <property type="evidence" value="ECO:0007669"/>
    <property type="project" value="TreeGrafter"/>
</dbReference>
<dbReference type="GO" id="GO:0008360">
    <property type="term" value="P:regulation of cell shape"/>
    <property type="evidence" value="ECO:0007669"/>
    <property type="project" value="UniProtKB-KW"/>
</dbReference>
<dbReference type="FunFam" id="1.10.3810.10:FF:000003">
    <property type="entry name" value="Penicillin-binding protein 1a"/>
    <property type="match status" value="1"/>
</dbReference>
<comment type="subcellular location">
    <subcellularLocation>
        <location evidence="1">Cell inner membrane</location>
        <topology evidence="1">Single-pass type II membrane protein</topology>
    </subcellularLocation>
</comment>
<dbReference type="GO" id="GO:0009002">
    <property type="term" value="F:serine-type D-Ala-D-Ala carboxypeptidase activity"/>
    <property type="evidence" value="ECO:0007669"/>
    <property type="project" value="UniProtKB-EC"/>
</dbReference>
<dbReference type="GO" id="GO:0006508">
    <property type="term" value="P:proteolysis"/>
    <property type="evidence" value="ECO:0007669"/>
    <property type="project" value="UniProtKB-KW"/>
</dbReference>
<comment type="similarity">
    <text evidence="4">In the N-terminal section; belongs to the glycosyltransferase 51 family.</text>
</comment>
<keyword evidence="18 28" id="KW-1133">Transmembrane helix</keyword>
<evidence type="ECO:0000256" key="7">
    <source>
        <dbReference type="ARBA" id="ARBA00022475"/>
    </source>
</evidence>
<evidence type="ECO:0000256" key="20">
    <source>
        <dbReference type="ARBA" id="ARBA00023251"/>
    </source>
</evidence>
<feature type="region of interest" description="Disordered" evidence="27">
    <location>
        <begin position="793"/>
        <end position="815"/>
    </location>
</feature>
<dbReference type="EMBL" id="QOQF01000003">
    <property type="protein sequence ID" value="RCL78050.1"/>
    <property type="molecule type" value="Genomic_DNA"/>
</dbReference>
<evidence type="ECO:0000256" key="13">
    <source>
        <dbReference type="ARBA" id="ARBA00022692"/>
    </source>
</evidence>
<evidence type="ECO:0000259" key="30">
    <source>
        <dbReference type="Pfam" id="PF00912"/>
    </source>
</evidence>
<keyword evidence="14" id="KW-0378">Hydrolase</keyword>
<evidence type="ECO:0000256" key="17">
    <source>
        <dbReference type="ARBA" id="ARBA00022984"/>
    </source>
</evidence>
<evidence type="ECO:0000259" key="29">
    <source>
        <dbReference type="Pfam" id="PF00905"/>
    </source>
</evidence>
<keyword evidence="13 28" id="KW-0812">Transmembrane</keyword>
<keyword evidence="20" id="KW-0046">Antibiotic resistance</keyword>
<evidence type="ECO:0000256" key="8">
    <source>
        <dbReference type="ARBA" id="ARBA00022519"/>
    </source>
</evidence>
<dbReference type="InterPro" id="IPR001264">
    <property type="entry name" value="Glyco_trans_51"/>
</dbReference>
<comment type="catalytic activity">
    <reaction evidence="25">
        <text>[GlcNAc-(1-&gt;4)-Mur2Ac(oyl-L-Ala-gamma-D-Glu-L-Lys-D-Ala-D-Ala)](n)-di-trans,octa-cis-undecaprenyl diphosphate + beta-D-GlcNAc-(1-&gt;4)-Mur2Ac(oyl-L-Ala-gamma-D-Glu-L-Lys-D-Ala-D-Ala)-di-trans,octa-cis-undecaprenyl diphosphate = [GlcNAc-(1-&gt;4)-Mur2Ac(oyl-L-Ala-gamma-D-Glu-L-Lys-D-Ala-D-Ala)](n+1)-di-trans,octa-cis-undecaprenyl diphosphate + di-trans,octa-cis-undecaprenyl diphosphate + H(+)</text>
        <dbReference type="Rhea" id="RHEA:23708"/>
        <dbReference type="Rhea" id="RHEA-COMP:9602"/>
        <dbReference type="Rhea" id="RHEA-COMP:9603"/>
        <dbReference type="ChEBI" id="CHEBI:15378"/>
        <dbReference type="ChEBI" id="CHEBI:58405"/>
        <dbReference type="ChEBI" id="CHEBI:60033"/>
        <dbReference type="ChEBI" id="CHEBI:78435"/>
        <dbReference type="EC" id="2.4.99.28"/>
    </reaction>
</comment>
<comment type="caution">
    <text evidence="32">The sequence shown here is derived from an EMBL/GenBank/DDBJ whole genome shotgun (WGS) entry which is preliminary data.</text>
</comment>
<evidence type="ECO:0000256" key="23">
    <source>
        <dbReference type="ARBA" id="ARBA00034000"/>
    </source>
</evidence>
<dbReference type="Pfam" id="PF00905">
    <property type="entry name" value="Transpeptidase"/>
    <property type="match status" value="1"/>
</dbReference>
<dbReference type="Pfam" id="PF17092">
    <property type="entry name" value="PCB_OB"/>
    <property type="match status" value="1"/>
</dbReference>
<evidence type="ECO:0000256" key="19">
    <source>
        <dbReference type="ARBA" id="ARBA00023136"/>
    </source>
</evidence>
<dbReference type="EC" id="3.4.16.4" evidence="5"/>
<dbReference type="PANTHER" id="PTHR32282:SF27">
    <property type="entry name" value="PENICILLIN-BINDING PROTEIN 1A"/>
    <property type="match status" value="1"/>
</dbReference>
<proteinExistence type="inferred from homology"/>
<evidence type="ECO:0000256" key="2">
    <source>
        <dbReference type="ARBA" id="ARBA00004752"/>
    </source>
</evidence>
<dbReference type="Gene3D" id="3.40.710.10">
    <property type="entry name" value="DD-peptidase/beta-lactamase superfamily"/>
    <property type="match status" value="2"/>
</dbReference>
<evidence type="ECO:0000256" key="3">
    <source>
        <dbReference type="ARBA" id="ARBA00007090"/>
    </source>
</evidence>
<evidence type="ECO:0000256" key="15">
    <source>
        <dbReference type="ARBA" id="ARBA00022960"/>
    </source>
</evidence>
<feature type="domain" description="Penicillin-binding protein transpeptidase" evidence="29">
    <location>
        <begin position="441"/>
        <end position="732"/>
    </location>
</feature>
<dbReference type="InterPro" id="IPR050396">
    <property type="entry name" value="Glycosyltr_51/Transpeptidase"/>
</dbReference>
<dbReference type="GO" id="GO:0008658">
    <property type="term" value="F:penicillin binding"/>
    <property type="evidence" value="ECO:0007669"/>
    <property type="project" value="InterPro"/>
</dbReference>
<keyword evidence="19 28" id="KW-0472">Membrane</keyword>
<dbReference type="GO" id="GO:0008955">
    <property type="term" value="F:peptidoglycan glycosyltransferase activity"/>
    <property type="evidence" value="ECO:0007669"/>
    <property type="project" value="UniProtKB-EC"/>
</dbReference>
<dbReference type="UniPathway" id="UPA00219"/>
<accession>A0A368E1R9</accession>
<dbReference type="SUPFAM" id="SSF53955">
    <property type="entry name" value="Lysozyme-like"/>
    <property type="match status" value="1"/>
</dbReference>
<evidence type="ECO:0000256" key="4">
    <source>
        <dbReference type="ARBA" id="ARBA00007739"/>
    </source>
</evidence>
<keyword evidence="21" id="KW-0511">Multifunctional enzyme</keyword>
<comment type="pathway">
    <text evidence="2">Cell wall biogenesis; peptidoglycan biosynthesis.</text>
</comment>
<evidence type="ECO:0000256" key="9">
    <source>
        <dbReference type="ARBA" id="ARBA00022645"/>
    </source>
</evidence>
<keyword evidence="16" id="KW-0735">Signal-anchor</keyword>
<evidence type="ECO:0000313" key="33">
    <source>
        <dbReference type="Proteomes" id="UP000252132"/>
    </source>
</evidence>
<dbReference type="NCBIfam" id="TIGR02074">
    <property type="entry name" value="PBP_1a_fam"/>
    <property type="match status" value="1"/>
</dbReference>
<dbReference type="PANTHER" id="PTHR32282">
    <property type="entry name" value="BINDING PROTEIN TRANSPEPTIDASE, PUTATIVE-RELATED"/>
    <property type="match status" value="1"/>
</dbReference>
<dbReference type="InterPro" id="IPR036950">
    <property type="entry name" value="PBP_transglycosylase"/>
</dbReference>
<gene>
    <name evidence="32" type="ORF">DBW69_01245</name>
</gene>
<evidence type="ECO:0000256" key="10">
    <source>
        <dbReference type="ARBA" id="ARBA00022670"/>
    </source>
</evidence>
<keyword evidence="8" id="KW-0997">Cell inner membrane</keyword>
<evidence type="ECO:0000256" key="16">
    <source>
        <dbReference type="ARBA" id="ARBA00022968"/>
    </source>
</evidence>
<keyword evidence="12" id="KW-0808">Transferase</keyword>
<evidence type="ECO:0000256" key="25">
    <source>
        <dbReference type="ARBA" id="ARBA00049902"/>
    </source>
</evidence>
<dbReference type="Proteomes" id="UP000252132">
    <property type="component" value="Unassembled WGS sequence"/>
</dbReference>
<dbReference type="GO" id="GO:0009252">
    <property type="term" value="P:peptidoglycan biosynthetic process"/>
    <property type="evidence" value="ECO:0007669"/>
    <property type="project" value="UniProtKB-UniPathway"/>
</dbReference>
<dbReference type="EC" id="2.4.99.28" evidence="24"/>
<dbReference type="Pfam" id="PF00912">
    <property type="entry name" value="Transgly"/>
    <property type="match status" value="1"/>
</dbReference>
<reference evidence="32 33" key="1">
    <citation type="journal article" date="2018" name="Microbiome">
        <title>Fine metagenomic profile of the Mediterranean stratified and mixed water columns revealed by assembly and recruitment.</title>
        <authorList>
            <person name="Haro-Moreno J.M."/>
            <person name="Lopez-Perez M."/>
            <person name="De La Torre J.R."/>
            <person name="Picazo A."/>
            <person name="Camacho A."/>
            <person name="Rodriguez-Valera F."/>
        </authorList>
    </citation>
    <scope>NUCLEOTIDE SEQUENCE [LARGE SCALE GENOMIC DNA]</scope>
    <source>
        <strain evidence="32">MED-G55</strain>
    </source>
</reference>
<comment type="pathway">
    <text evidence="26">Glycan biosynthesis.</text>
</comment>
<evidence type="ECO:0000259" key="31">
    <source>
        <dbReference type="Pfam" id="PF17092"/>
    </source>
</evidence>